<evidence type="ECO:0000313" key="1">
    <source>
        <dbReference type="EMBL" id="SOQ53242.1"/>
    </source>
</evidence>
<dbReference type="EMBL" id="ODYU01009082">
    <property type="protein sequence ID" value="SOQ53242.1"/>
    <property type="molecule type" value="Genomic_DNA"/>
</dbReference>
<proteinExistence type="predicted"/>
<name>A0A2H1WK16_SPOFR</name>
<organism evidence="1">
    <name type="scientific">Spodoptera frugiperda</name>
    <name type="common">Fall armyworm</name>
    <dbReference type="NCBI Taxonomy" id="7108"/>
    <lineage>
        <taxon>Eukaryota</taxon>
        <taxon>Metazoa</taxon>
        <taxon>Ecdysozoa</taxon>
        <taxon>Arthropoda</taxon>
        <taxon>Hexapoda</taxon>
        <taxon>Insecta</taxon>
        <taxon>Pterygota</taxon>
        <taxon>Neoptera</taxon>
        <taxon>Endopterygota</taxon>
        <taxon>Lepidoptera</taxon>
        <taxon>Glossata</taxon>
        <taxon>Ditrysia</taxon>
        <taxon>Noctuoidea</taxon>
        <taxon>Noctuidae</taxon>
        <taxon>Amphipyrinae</taxon>
        <taxon>Spodoptera</taxon>
    </lineage>
</organism>
<dbReference type="AlphaFoldDB" id="A0A2H1WK16"/>
<accession>A0A2H1WK16</accession>
<sequence length="185" mass="20573">MDSVFKVDKPTARRRYYSAQVCVQAQPMERQTDTTGETSGAGPTALRAFLRHRDTTPTHQDCCVYEISYVLGENHAISSPALGKAGGSIRLLLTKNNPVCRLSCFEPEPRLPVTFSAAPVTTIYIHKSPDGKQSAPPMDTHNTRGVTGALPVFYRRGHSFLEGLKVVLCRDNNYINLEFCKRDRT</sequence>
<protein>
    <submittedName>
        <fullName evidence="1">SFRICE_012137</fullName>
    </submittedName>
</protein>
<gene>
    <name evidence="1" type="ORF">SFRICE_012137</name>
</gene>
<reference evidence="1" key="1">
    <citation type="submission" date="2016-07" db="EMBL/GenBank/DDBJ databases">
        <authorList>
            <person name="Bretaudeau A."/>
        </authorList>
    </citation>
    <scope>NUCLEOTIDE SEQUENCE</scope>
    <source>
        <strain evidence="1">Rice</strain>
        <tissue evidence="1">Whole body</tissue>
    </source>
</reference>